<sequence>MEGGRKEGREKGREEGTEEETGRVEGRNGGRVGGREKGRKEGTGEGGREEQRKEGTGRKEWRVGGREGKREGGRKEQRKEETGRVGRREEGKNRGMDPQICPSPAQAPLTQCPPPSRPASQSALPAHLLRDPGDRSGTPGPNMSETWLQQPPPPQQPSHHGATAALPEHPIPPSAVTENPLGCAVYGILLQLEPSGLQHPPLSASGGGETSPKCGVCGHDLSHLSNPQEHQCLQGEAYLFHCNVCELHFKESSELLQHPCTPSGEQPFCCVACHKAFLQPSDLRQHECTHSTERPFQCDLCQMSFKQQYVLMRHCHTHKAVAPAPSLEQEASLPPFKCSLSSPLSCCATAEWPFKCMACSKAYKRASALQKHHLASHCAEKPLCCTLCEWHFFSSSEFVQHCCDPAREQPLKCPDCCATAEQPFKCMACSKAYKRASALQKHHLASHCAEKPLCCTLCEWHFFSSSEFVQHRCDPAREQPLKCPDCCATAEQPFKCMACSKAYNWSSALQKHHLASHCAEKPLRCTLCEWRFFSSSEFVQHRCDPAREQPLKCPDCCATAEQPFKCMACSKAYNWASALQKHHLASHCAKKPLRCTLCEWHFFSSSEFVQHCCDPARERPLKCPDCQKRFKVPTTIRDTAARDVTAPQGPRSTAHGTKDPATGEALIGVTRSNLLTGATVMIAPDNKTTMTALKDALATEA</sequence>
<dbReference type="GO" id="GO:0010468">
    <property type="term" value="P:regulation of gene expression"/>
    <property type="evidence" value="ECO:0007669"/>
    <property type="project" value="TreeGrafter"/>
</dbReference>
<name>A0AAW1B1Q2_CROAD</name>
<evidence type="ECO:0000313" key="9">
    <source>
        <dbReference type="Proteomes" id="UP001474421"/>
    </source>
</evidence>
<evidence type="ECO:0000256" key="4">
    <source>
        <dbReference type="ARBA" id="ARBA00022833"/>
    </source>
</evidence>
<dbReference type="PROSITE" id="PS50157">
    <property type="entry name" value="ZINC_FINGER_C2H2_2"/>
    <property type="match status" value="7"/>
</dbReference>
<dbReference type="PROSITE" id="PS00028">
    <property type="entry name" value="ZINC_FINGER_C2H2_1"/>
    <property type="match status" value="6"/>
</dbReference>
<feature type="domain" description="C2H2-type" evidence="7">
    <location>
        <begin position="240"/>
        <end position="267"/>
    </location>
</feature>
<feature type="compositionally biased region" description="Polar residues" evidence="6">
    <location>
        <begin position="139"/>
        <end position="148"/>
    </location>
</feature>
<dbReference type="Gene3D" id="3.30.160.60">
    <property type="entry name" value="Classic Zinc Finger"/>
    <property type="match status" value="6"/>
</dbReference>
<evidence type="ECO:0000256" key="1">
    <source>
        <dbReference type="ARBA" id="ARBA00022723"/>
    </source>
</evidence>
<evidence type="ECO:0000256" key="6">
    <source>
        <dbReference type="SAM" id="MobiDB-lite"/>
    </source>
</evidence>
<evidence type="ECO:0000256" key="3">
    <source>
        <dbReference type="ARBA" id="ARBA00022771"/>
    </source>
</evidence>
<feature type="domain" description="C2H2-type" evidence="7">
    <location>
        <begin position="354"/>
        <end position="382"/>
    </location>
</feature>
<dbReference type="InterPro" id="IPR050331">
    <property type="entry name" value="Zinc_finger"/>
</dbReference>
<evidence type="ECO:0000259" key="7">
    <source>
        <dbReference type="PROSITE" id="PS50157"/>
    </source>
</evidence>
<dbReference type="EMBL" id="JAOTOJ010000009">
    <property type="protein sequence ID" value="KAK9395814.1"/>
    <property type="molecule type" value="Genomic_DNA"/>
</dbReference>
<keyword evidence="3 5" id="KW-0863">Zinc-finger</keyword>
<dbReference type="AlphaFoldDB" id="A0AAW1B1Q2"/>
<protein>
    <submittedName>
        <fullName evidence="8">Zinc finger protein</fullName>
    </submittedName>
</protein>
<dbReference type="InterPro" id="IPR013087">
    <property type="entry name" value="Znf_C2H2_type"/>
</dbReference>
<evidence type="ECO:0000313" key="8">
    <source>
        <dbReference type="EMBL" id="KAK9395814.1"/>
    </source>
</evidence>
<dbReference type="SMART" id="SM00355">
    <property type="entry name" value="ZnF_C2H2"/>
    <property type="match status" value="7"/>
</dbReference>
<reference evidence="8 9" key="1">
    <citation type="journal article" date="2024" name="Proc. Natl. Acad. Sci. U.S.A.">
        <title>The genetic regulatory architecture and epigenomic basis for age-related changes in rattlesnake venom.</title>
        <authorList>
            <person name="Hogan M.P."/>
            <person name="Holding M.L."/>
            <person name="Nystrom G.S."/>
            <person name="Colston T.J."/>
            <person name="Bartlett D.A."/>
            <person name="Mason A.J."/>
            <person name="Ellsworth S.A."/>
            <person name="Rautsaw R.M."/>
            <person name="Lawrence K.C."/>
            <person name="Strickland J.L."/>
            <person name="He B."/>
            <person name="Fraser P."/>
            <person name="Margres M.J."/>
            <person name="Gilbert D.M."/>
            <person name="Gibbs H.L."/>
            <person name="Parkinson C.L."/>
            <person name="Rokyta D.R."/>
        </authorList>
    </citation>
    <scope>NUCLEOTIDE SEQUENCE [LARGE SCALE GENOMIC DNA]</scope>
    <source>
        <strain evidence="8">DRR0105</strain>
    </source>
</reference>
<dbReference type="PANTHER" id="PTHR16515:SF58">
    <property type="entry name" value="ZINC FINGER PROTEIN 22"/>
    <property type="match status" value="1"/>
</dbReference>
<feature type="region of interest" description="Disordered" evidence="6">
    <location>
        <begin position="637"/>
        <end position="663"/>
    </location>
</feature>
<organism evidence="8 9">
    <name type="scientific">Crotalus adamanteus</name>
    <name type="common">Eastern diamondback rattlesnake</name>
    <dbReference type="NCBI Taxonomy" id="8729"/>
    <lineage>
        <taxon>Eukaryota</taxon>
        <taxon>Metazoa</taxon>
        <taxon>Chordata</taxon>
        <taxon>Craniata</taxon>
        <taxon>Vertebrata</taxon>
        <taxon>Euteleostomi</taxon>
        <taxon>Lepidosauria</taxon>
        <taxon>Squamata</taxon>
        <taxon>Bifurcata</taxon>
        <taxon>Unidentata</taxon>
        <taxon>Episquamata</taxon>
        <taxon>Toxicofera</taxon>
        <taxon>Serpentes</taxon>
        <taxon>Colubroidea</taxon>
        <taxon>Viperidae</taxon>
        <taxon>Crotalinae</taxon>
        <taxon>Crotalus</taxon>
    </lineage>
</organism>
<keyword evidence="9" id="KW-1185">Reference proteome</keyword>
<feature type="domain" description="C2H2-type" evidence="7">
    <location>
        <begin position="424"/>
        <end position="452"/>
    </location>
</feature>
<feature type="compositionally biased region" description="Basic and acidic residues" evidence="6">
    <location>
        <begin position="1"/>
        <end position="95"/>
    </location>
</feature>
<keyword evidence="4" id="KW-0862">Zinc</keyword>
<accession>A0AAW1B1Q2</accession>
<gene>
    <name evidence="8" type="ORF">NXF25_019175</name>
</gene>
<keyword evidence="2" id="KW-0677">Repeat</keyword>
<feature type="domain" description="C2H2-type" evidence="7">
    <location>
        <begin position="564"/>
        <end position="592"/>
    </location>
</feature>
<dbReference type="Proteomes" id="UP001474421">
    <property type="component" value="Unassembled WGS sequence"/>
</dbReference>
<evidence type="ECO:0000256" key="5">
    <source>
        <dbReference type="PROSITE-ProRule" id="PRU00042"/>
    </source>
</evidence>
<dbReference type="GO" id="GO:0008270">
    <property type="term" value="F:zinc ion binding"/>
    <property type="evidence" value="ECO:0007669"/>
    <property type="project" value="UniProtKB-KW"/>
</dbReference>
<dbReference type="PANTHER" id="PTHR16515">
    <property type="entry name" value="PR DOMAIN ZINC FINGER PROTEIN"/>
    <property type="match status" value="1"/>
</dbReference>
<dbReference type="InterPro" id="IPR036236">
    <property type="entry name" value="Znf_C2H2_sf"/>
</dbReference>
<comment type="caution">
    <text evidence="8">The sequence shown here is derived from an EMBL/GenBank/DDBJ whole genome shotgun (WGS) entry which is preliminary data.</text>
</comment>
<evidence type="ECO:0000256" key="2">
    <source>
        <dbReference type="ARBA" id="ARBA00022737"/>
    </source>
</evidence>
<feature type="domain" description="C2H2-type" evidence="7">
    <location>
        <begin position="494"/>
        <end position="522"/>
    </location>
</feature>
<feature type="region of interest" description="Disordered" evidence="6">
    <location>
        <begin position="1"/>
        <end position="174"/>
    </location>
</feature>
<dbReference type="GO" id="GO:0005634">
    <property type="term" value="C:nucleus"/>
    <property type="evidence" value="ECO:0007669"/>
    <property type="project" value="TreeGrafter"/>
</dbReference>
<keyword evidence="1" id="KW-0479">Metal-binding</keyword>
<proteinExistence type="predicted"/>
<dbReference type="SUPFAM" id="SSF57667">
    <property type="entry name" value="beta-beta-alpha zinc fingers"/>
    <property type="match status" value="5"/>
</dbReference>
<feature type="domain" description="C2H2-type" evidence="7">
    <location>
        <begin position="268"/>
        <end position="295"/>
    </location>
</feature>
<feature type="domain" description="C2H2-type" evidence="7">
    <location>
        <begin position="296"/>
        <end position="323"/>
    </location>
</feature>